<evidence type="ECO:0000313" key="2">
    <source>
        <dbReference type="EMBL" id="BAB30054.1"/>
    </source>
</evidence>
<reference evidence="2" key="7">
    <citation type="journal article" date="2005" name="Science">
        <title>The Transcriptional Landscape of the Mammalian Genome.</title>
        <authorList>
            <consortium name="The FANTOM Consortium"/>
            <consortium name="Riken Genome Exploration Research Group and Genome Science Group (Genome Network Project Core Group)"/>
        </authorList>
    </citation>
    <scope>NUCLEOTIDE SEQUENCE</scope>
    <source>
        <strain evidence="2">C57BL/6J</strain>
        <tissue evidence="2">Testis</tissue>
    </source>
</reference>
<proteinExistence type="evidence at transcript level"/>
<dbReference type="AlphaFoldDB" id="Q9D4Z8"/>
<sequence length="115" mass="12261">MAVQIQKLRTYGKLQSADKWKGFASPPSAEVAPKSKLLPLPPLTPNHTQLRATDSPGLTKRGETTQIFSSLARWGLLGLVPPESGICCSQLDKNLLQLGPILGKPLTEGADETSG</sequence>
<accession>Q9D4Z8</accession>
<reference evidence="2" key="2">
    <citation type="journal article" date="2000" name="Genome Res.">
        <title>Normalization and subtraction of cap-trapper-selected cDNAs to prepare full-length cDNA libraries for rapid discovery of new genes.</title>
        <authorList>
            <person name="Carninci P."/>
            <person name="Shibata Y."/>
            <person name="Hayatsu N."/>
            <person name="Sugahara Y."/>
            <person name="Shibata K."/>
            <person name="Itoh M."/>
            <person name="Konno H."/>
            <person name="Okazaki Y."/>
            <person name="Muramatsu M."/>
            <person name="Hayashizaki Y."/>
        </authorList>
    </citation>
    <scope>NUCLEOTIDE SEQUENCE</scope>
    <source>
        <strain evidence="2">C57BL/6J</strain>
        <tissue evidence="2">Testis</tissue>
    </source>
</reference>
<name>Q9D4Z8_MOUSE</name>
<protein>
    <submittedName>
        <fullName evidence="2">Uncharacterized protein</fullName>
    </submittedName>
</protein>
<reference evidence="2" key="3">
    <citation type="journal article" date="2000" name="Genome Res.">
        <title>RIKEN integrated sequence analysis (RISA) system--384-format sequencing pipeline with 384 multicapillary sequencer.</title>
        <authorList>
            <person name="Shibata K."/>
            <person name="Itoh M."/>
            <person name="Aizawa K."/>
            <person name="Nagaoka S."/>
            <person name="Sasaki N."/>
            <person name="Carninci P."/>
            <person name="Konno H."/>
            <person name="Akiyama J."/>
            <person name="Nishi K."/>
            <person name="Kitsunai T."/>
            <person name="Tashiro H."/>
            <person name="Itoh M."/>
            <person name="Sumi N."/>
            <person name="Ishii Y."/>
            <person name="Nakamura S."/>
            <person name="Hazama M."/>
            <person name="Nishine T."/>
            <person name="Harada A."/>
            <person name="Yamamoto R."/>
            <person name="Matsumoto H."/>
            <person name="Sakaguchi S."/>
            <person name="Ikegami T."/>
            <person name="Kashiwagi K."/>
            <person name="Fujiwake S."/>
            <person name="Inoue K."/>
            <person name="Togawa Y."/>
            <person name="Izawa M."/>
            <person name="Ohara E."/>
            <person name="Watahiki M."/>
            <person name="Yoneda Y."/>
            <person name="Ishikawa T."/>
            <person name="Ozawa K."/>
            <person name="Tanaka T."/>
            <person name="Matsuura S."/>
            <person name="Kawai J."/>
            <person name="Okazaki Y."/>
            <person name="Muramatsu M."/>
            <person name="Inoue Y."/>
            <person name="Kira A."/>
            <person name="Hayashizaki Y."/>
        </authorList>
    </citation>
    <scope>NUCLEOTIDE SEQUENCE</scope>
    <source>
        <strain evidence="2">C57BL/6J</strain>
        <tissue evidence="2">Testis</tissue>
    </source>
</reference>
<reference evidence="2" key="1">
    <citation type="journal article" date="1999" name="Methods Enzymol.">
        <title>High-efficiency full-length cDNA cloning.</title>
        <authorList>
            <person name="Carninci P."/>
            <person name="Hayashizaki Y."/>
        </authorList>
    </citation>
    <scope>NUCLEOTIDE SEQUENCE</scope>
    <source>
        <strain evidence="2">C57BL/6J</strain>
        <tissue evidence="2">Testis</tissue>
    </source>
</reference>
<reference evidence="2" key="5">
    <citation type="journal article" date="2001" name="Nature">
        <title>Functional annotation of a full-length mouse cDNA collection.</title>
        <authorList>
            <consortium name="The RIKEN Genome Exploration Research Group Phase II Team and the FANTOM Consortium"/>
        </authorList>
    </citation>
    <scope>NUCLEOTIDE SEQUENCE</scope>
    <source>
        <strain evidence="2">C57BL/6J</strain>
        <tissue evidence="2">Testis</tissue>
    </source>
</reference>
<evidence type="ECO:0000256" key="1">
    <source>
        <dbReference type="SAM" id="MobiDB-lite"/>
    </source>
</evidence>
<reference evidence="2" key="8">
    <citation type="journal article" date="2005" name="Science">
        <title>Antisense Transcription in the Mammalian Transcriptome.</title>
        <authorList>
            <consortium name="RIKEN Genome Exploration Research Group and Genome Science Group (Genome Network Project Core Group) and the FANTOM Consortium"/>
        </authorList>
    </citation>
    <scope>NUCLEOTIDE SEQUENCE</scope>
    <source>
        <strain evidence="2">C57BL/6J</strain>
        <tissue evidence="2">Testis</tissue>
    </source>
</reference>
<reference evidence="2" key="6">
    <citation type="journal article" date="2002" name="Nature">
        <title>Analysis of the mouse transcriptome based on functional annotation of 60,770 full-length cDNAs.</title>
        <authorList>
            <consortium name="The FANTOM Consortium and the RIKEN Genome Exploration Research Group Phase I and II Team"/>
        </authorList>
    </citation>
    <scope>NUCLEOTIDE SEQUENCE</scope>
    <source>
        <strain evidence="2">C57BL/6J</strain>
        <tissue evidence="2">Testis</tissue>
    </source>
</reference>
<organism evidence="2">
    <name type="scientific">Mus musculus</name>
    <name type="common">Mouse</name>
    <dbReference type="NCBI Taxonomy" id="10090"/>
    <lineage>
        <taxon>Eukaryota</taxon>
        <taxon>Metazoa</taxon>
        <taxon>Chordata</taxon>
        <taxon>Craniata</taxon>
        <taxon>Vertebrata</taxon>
        <taxon>Euteleostomi</taxon>
        <taxon>Mammalia</taxon>
        <taxon>Eutheria</taxon>
        <taxon>Euarchontoglires</taxon>
        <taxon>Glires</taxon>
        <taxon>Rodentia</taxon>
        <taxon>Myomorpha</taxon>
        <taxon>Muroidea</taxon>
        <taxon>Muridae</taxon>
        <taxon>Murinae</taxon>
        <taxon>Mus</taxon>
        <taxon>Mus</taxon>
    </lineage>
</organism>
<dbReference type="EMBL" id="AK015959">
    <property type="protein sequence ID" value="BAB30054.1"/>
    <property type="molecule type" value="mRNA"/>
</dbReference>
<feature type="region of interest" description="Disordered" evidence="1">
    <location>
        <begin position="22"/>
        <end position="61"/>
    </location>
</feature>
<reference evidence="2" key="4">
    <citation type="submission" date="2000-07" db="EMBL/GenBank/DDBJ databases">
        <authorList>
            <person name="Adachi J."/>
            <person name="Aizawa K."/>
            <person name="Akahira S."/>
            <person name="Akimura T."/>
            <person name="Arai A."/>
            <person name="Aono H."/>
            <person name="Arakawa T."/>
            <person name="Bono H."/>
            <person name="Carninci P."/>
            <person name="Fukuda S."/>
            <person name="Fukunishi Y."/>
            <person name="Furuno M."/>
            <person name="Hanagaki T."/>
            <person name="Hara A."/>
            <person name="Hayatsu N."/>
            <person name="Hiramoto K."/>
            <person name="Hiraoka T."/>
            <person name="Hori F."/>
            <person name="Imotani K."/>
            <person name="Ishii Y."/>
            <person name="Itoh M."/>
            <person name="Izawa M."/>
            <person name="Kasukawa T."/>
            <person name="Kato H."/>
            <person name="Kawai J."/>
            <person name="Kojima Y."/>
            <person name="Konno H."/>
            <person name="Kouda M."/>
            <person name="Koya S."/>
            <person name="Kurihara C."/>
            <person name="Matsuyama T."/>
            <person name="Miyazaki A."/>
            <person name="Nishi K."/>
            <person name="Nomura K."/>
            <person name="Numazaki R."/>
            <person name="Ohno M."/>
            <person name="Okazaki Y."/>
            <person name="Okido T."/>
            <person name="Owa C."/>
            <person name="Saito H."/>
            <person name="Saito R."/>
            <person name="Sakai C."/>
            <person name="Sakai K."/>
            <person name="Sano H."/>
            <person name="Sasaki D."/>
            <person name="Shibata K."/>
            <person name="Shibata Y."/>
            <person name="Shinagawa A."/>
            <person name="Shiraki T."/>
            <person name="Sogabe Y."/>
            <person name="Suzuki H."/>
            <person name="Tagami M."/>
            <person name="Tagawa A."/>
            <person name="Takahashi F."/>
            <person name="Tanaka T."/>
            <person name="Tejima Y."/>
            <person name="Toya T."/>
            <person name="Yamamura T."/>
            <person name="Yasunishi A."/>
            <person name="Yoshida K."/>
            <person name="Yoshino M."/>
            <person name="Muramatsu M."/>
            <person name="Hayashizaki Y."/>
        </authorList>
    </citation>
    <scope>NUCLEOTIDE SEQUENCE</scope>
    <source>
        <strain evidence="2">C57BL/6J</strain>
        <tissue evidence="2">Testis</tissue>
    </source>
</reference>